<dbReference type="EMBL" id="SLWK01000006">
    <property type="protein sequence ID" value="TCO07874.1"/>
    <property type="molecule type" value="Genomic_DNA"/>
</dbReference>
<dbReference type="Pfam" id="PF04422">
    <property type="entry name" value="FrhB_FdhB_N"/>
    <property type="match status" value="1"/>
</dbReference>
<dbReference type="Proteomes" id="UP000295221">
    <property type="component" value="Unassembled WGS sequence"/>
</dbReference>
<proteinExistence type="predicted"/>
<accession>A0A4V2RWD2</accession>
<protein>
    <submittedName>
        <fullName evidence="2">Coenzyme F420 hydrogenase subunit beta</fullName>
    </submittedName>
</protein>
<feature type="domain" description="4Fe-4S ferredoxin-type" evidence="1">
    <location>
        <begin position="4"/>
        <end position="33"/>
    </location>
</feature>
<dbReference type="InterPro" id="IPR007516">
    <property type="entry name" value="Co_F420_Hydgase/DH_bsu_N"/>
</dbReference>
<organism evidence="2 3">
    <name type="scientific">Natronoflexus pectinivorans</name>
    <dbReference type="NCBI Taxonomy" id="682526"/>
    <lineage>
        <taxon>Bacteria</taxon>
        <taxon>Pseudomonadati</taxon>
        <taxon>Bacteroidota</taxon>
        <taxon>Bacteroidia</taxon>
        <taxon>Marinilabiliales</taxon>
        <taxon>Marinilabiliaceae</taxon>
        <taxon>Natronoflexus</taxon>
    </lineage>
</organism>
<comment type="caution">
    <text evidence="2">The sequence shown here is derived from an EMBL/GenBank/DDBJ whole genome shotgun (WGS) entry which is preliminary data.</text>
</comment>
<sequence>MRSIERIVRRDLCIGCGLCETVFGQENLTMQLQSNGFLEPTIQNHKIYEEKIISRICPGVNIVNDQPFVRHERIWGKVIESYSGYSEDKEIRTKGSSGGIISAVAIYLLENSIVDTVLQVGGNSKDFRRNSLKESKTREDVLSCATSRYAPAAVFRNILDILRASSDSFLLIGKPCDISGIKNLLNEYPEYKERFKFFVSIVCAGIPSFNATQDVIASFKNVKYPVTELAYRGNGWPGYFSFLDASGHRHQMSYNDSWGKKLGKKIHFRCKICPDGIGLQADMAVGDAWETKDGYPDFTERDGQSLILIRTTKALELLRKMQKDECVTINSLPVEKLKSIQPFQYVRRRAVGARVMAVYIAKGVLLNFKGVRLWNNLLSQSLKSIIREFGGTIKRILLKHEK</sequence>
<dbReference type="AlphaFoldDB" id="A0A4V2RWD2"/>
<dbReference type="PANTHER" id="PTHR31332">
    <property type="entry name" value="7-HYDROXYMETHYL CHLOROPHYLL A REDUCTASE, CHLOROPLASTIC"/>
    <property type="match status" value="1"/>
</dbReference>
<gene>
    <name evidence="2" type="ORF">EV194_10614</name>
</gene>
<dbReference type="RefSeq" id="WP_132433779.1">
    <property type="nucleotide sequence ID" value="NZ_SLWK01000006.1"/>
</dbReference>
<dbReference type="InterPro" id="IPR045220">
    <property type="entry name" value="FRHB/FDHB/HCAR-like"/>
</dbReference>
<dbReference type="InterPro" id="IPR017896">
    <property type="entry name" value="4Fe4S_Fe-S-bd"/>
</dbReference>
<reference evidence="2 3" key="1">
    <citation type="submission" date="2019-03" db="EMBL/GenBank/DDBJ databases">
        <title>Genomic Encyclopedia of Type Strains, Phase IV (KMG-IV): sequencing the most valuable type-strain genomes for metagenomic binning, comparative biology and taxonomic classification.</title>
        <authorList>
            <person name="Goeker M."/>
        </authorList>
    </citation>
    <scope>NUCLEOTIDE SEQUENCE [LARGE SCALE GENOMIC DNA]</scope>
    <source>
        <strain evidence="2 3">DSM 24179</strain>
    </source>
</reference>
<name>A0A4V2RWD2_9BACT</name>
<dbReference type="PROSITE" id="PS51379">
    <property type="entry name" value="4FE4S_FER_2"/>
    <property type="match status" value="1"/>
</dbReference>
<dbReference type="GO" id="GO:0033354">
    <property type="term" value="P:chlorophyll cycle"/>
    <property type="evidence" value="ECO:0007669"/>
    <property type="project" value="TreeGrafter"/>
</dbReference>
<dbReference type="PANTHER" id="PTHR31332:SF0">
    <property type="entry name" value="7-HYDROXYMETHYL CHLOROPHYLL A REDUCTASE, CHLOROPLASTIC"/>
    <property type="match status" value="1"/>
</dbReference>
<dbReference type="Pfam" id="PF04432">
    <property type="entry name" value="FrhB_FdhB_C"/>
    <property type="match status" value="1"/>
</dbReference>
<keyword evidence="3" id="KW-1185">Reference proteome</keyword>
<dbReference type="GO" id="GO:0090415">
    <property type="term" value="F:7-hydroxymethyl chlorophyll a reductase activity"/>
    <property type="evidence" value="ECO:0007669"/>
    <property type="project" value="TreeGrafter"/>
</dbReference>
<dbReference type="OrthoDB" id="1091152at2"/>
<evidence type="ECO:0000259" key="1">
    <source>
        <dbReference type="PROSITE" id="PS51379"/>
    </source>
</evidence>
<evidence type="ECO:0000313" key="2">
    <source>
        <dbReference type="EMBL" id="TCO07874.1"/>
    </source>
</evidence>
<evidence type="ECO:0000313" key="3">
    <source>
        <dbReference type="Proteomes" id="UP000295221"/>
    </source>
</evidence>
<dbReference type="InterPro" id="IPR007525">
    <property type="entry name" value="FrhB_FdhB_C"/>
</dbReference>